<dbReference type="AlphaFoldDB" id="A0A0R2HTV6"/>
<dbReference type="GO" id="GO:0004322">
    <property type="term" value="F:ferroxidase activity"/>
    <property type="evidence" value="ECO:0007669"/>
    <property type="project" value="UniProtKB-EC"/>
</dbReference>
<dbReference type="OrthoDB" id="9797023at2"/>
<dbReference type="RefSeq" id="WP_046872186.1">
    <property type="nucleotide sequence ID" value="NZ_BAAAXI010000180.1"/>
</dbReference>
<dbReference type="CDD" id="cd01043">
    <property type="entry name" value="DPS"/>
    <property type="match status" value="1"/>
</dbReference>
<reference evidence="7 8" key="1">
    <citation type="journal article" date="2016" name="PLoS ONE">
        <title>The Identification of Novel Diagnostic Marker Genes for the Detection of Beer Spoiling Pediococcus damnosus Strains Using the BlAst Diagnostic Gene findEr.</title>
        <authorList>
            <person name="Behr J."/>
            <person name="Geissler A.J."/>
            <person name="Schmid J."/>
            <person name="Zehe A."/>
            <person name="Vogel R.F."/>
        </authorList>
    </citation>
    <scope>NUCLEOTIDE SEQUENCE [LARGE SCALE GENOMIC DNA]</scope>
    <source>
        <strain evidence="5 8">TMW 2.1533</strain>
        <strain evidence="6 7">TMW 2.1535</strain>
    </source>
</reference>
<proteinExistence type="inferred from homology"/>
<protein>
    <submittedName>
        <fullName evidence="5">Non-specific DNA-binding protein Dps</fullName>
        <ecNumber evidence="5">1.16.3.1</ecNumber>
    </submittedName>
</protein>
<dbReference type="InterPro" id="IPR002177">
    <property type="entry name" value="DPS_DNA-bd"/>
</dbReference>
<comment type="similarity">
    <text evidence="1 2">Belongs to the Dps family.</text>
</comment>
<keyword evidence="5" id="KW-0238">DNA-binding</keyword>
<dbReference type="InterPro" id="IPR023188">
    <property type="entry name" value="DPS_DNA-bd_CS"/>
</dbReference>
<dbReference type="PROSITE" id="PS00818">
    <property type="entry name" value="DPS_1"/>
    <property type="match status" value="1"/>
</dbReference>
<dbReference type="PANTHER" id="PTHR42932:SF1">
    <property type="entry name" value="GENERAL STRESS PROTEIN 20U"/>
    <property type="match status" value="1"/>
</dbReference>
<accession>A0A0R2HTV6</accession>
<organism evidence="5 8">
    <name type="scientific">Pediococcus damnosus</name>
    <dbReference type="NCBI Taxonomy" id="51663"/>
    <lineage>
        <taxon>Bacteria</taxon>
        <taxon>Bacillati</taxon>
        <taxon>Bacillota</taxon>
        <taxon>Bacilli</taxon>
        <taxon>Lactobacillales</taxon>
        <taxon>Lactobacillaceae</taxon>
        <taxon>Pediococcus</taxon>
    </lineage>
</organism>
<sequence>MSEDQFPKTQAHLNQLIADLSQLQVNVQQIHWYMRGPEFFKLHPKMDDFNEEFAEQLDEVAERLIALGGKPFATTHEFIDHTNLPDEIIEFGQFPLPELMQHLDHDFRYVRDQYQQGIEITDEEHDLPTQDMLNGYKAEMDKLIWMVSAFLDKGPQENEAKPESPKGPDGPGDPEDN</sequence>
<dbReference type="Pfam" id="PF00210">
    <property type="entry name" value="Ferritin"/>
    <property type="match status" value="1"/>
</dbReference>
<gene>
    <name evidence="5" type="ORF">ADU70_1796</name>
    <name evidence="6" type="ORF">ADU72_0897</name>
</gene>
<dbReference type="SUPFAM" id="SSF47240">
    <property type="entry name" value="Ferritin-like"/>
    <property type="match status" value="1"/>
</dbReference>
<evidence type="ECO:0000259" key="4">
    <source>
        <dbReference type="Pfam" id="PF00210"/>
    </source>
</evidence>
<dbReference type="GO" id="GO:0003677">
    <property type="term" value="F:DNA binding"/>
    <property type="evidence" value="ECO:0007669"/>
    <property type="project" value="UniProtKB-KW"/>
</dbReference>
<evidence type="ECO:0000313" key="7">
    <source>
        <dbReference type="Proteomes" id="UP000076244"/>
    </source>
</evidence>
<dbReference type="PRINTS" id="PR01346">
    <property type="entry name" value="HELNAPAPROT"/>
</dbReference>
<evidence type="ECO:0000256" key="2">
    <source>
        <dbReference type="RuleBase" id="RU003875"/>
    </source>
</evidence>
<dbReference type="GeneID" id="57276830"/>
<evidence type="ECO:0000256" key="1">
    <source>
        <dbReference type="ARBA" id="ARBA00009497"/>
    </source>
</evidence>
<evidence type="ECO:0000313" key="8">
    <source>
        <dbReference type="Proteomes" id="UP000076405"/>
    </source>
</evidence>
<name>A0A0R2HTV6_9LACO</name>
<dbReference type="EMBL" id="CP012288">
    <property type="protein sequence ID" value="AMV66838.1"/>
    <property type="molecule type" value="Genomic_DNA"/>
</dbReference>
<dbReference type="KEGG" id="pdm:ADU72_0897"/>
<dbReference type="EMBL" id="CP012275">
    <property type="protein sequence ID" value="AMV63266.1"/>
    <property type="molecule type" value="Genomic_DNA"/>
</dbReference>
<dbReference type="PANTHER" id="PTHR42932">
    <property type="entry name" value="GENERAL STRESS PROTEIN 20U"/>
    <property type="match status" value="1"/>
</dbReference>
<feature type="compositionally biased region" description="Basic and acidic residues" evidence="3">
    <location>
        <begin position="154"/>
        <end position="166"/>
    </location>
</feature>
<feature type="domain" description="Ferritin/DPS" evidence="4">
    <location>
        <begin position="11"/>
        <end position="154"/>
    </location>
</feature>
<dbReference type="EC" id="1.16.3.1" evidence="5"/>
<dbReference type="PROSITE" id="PS00819">
    <property type="entry name" value="DPS_2"/>
    <property type="match status" value="1"/>
</dbReference>
<dbReference type="Gene3D" id="1.20.1260.10">
    <property type="match status" value="1"/>
</dbReference>
<evidence type="ECO:0000256" key="3">
    <source>
        <dbReference type="SAM" id="MobiDB-lite"/>
    </source>
</evidence>
<evidence type="ECO:0000313" key="6">
    <source>
        <dbReference type="EMBL" id="AMV66838.1"/>
    </source>
</evidence>
<dbReference type="GO" id="GO:0008199">
    <property type="term" value="F:ferric iron binding"/>
    <property type="evidence" value="ECO:0007669"/>
    <property type="project" value="InterPro"/>
</dbReference>
<dbReference type="InterPro" id="IPR008331">
    <property type="entry name" value="Ferritin_DPS_dom"/>
</dbReference>
<keyword evidence="7" id="KW-1185">Reference proteome</keyword>
<dbReference type="InterPro" id="IPR012347">
    <property type="entry name" value="Ferritin-like"/>
</dbReference>
<dbReference type="Proteomes" id="UP000076244">
    <property type="component" value="Chromosome"/>
</dbReference>
<dbReference type="Proteomes" id="UP000076405">
    <property type="component" value="Chromosome"/>
</dbReference>
<keyword evidence="5" id="KW-0560">Oxidoreductase</keyword>
<feature type="region of interest" description="Disordered" evidence="3">
    <location>
        <begin position="154"/>
        <end position="177"/>
    </location>
</feature>
<dbReference type="PIRSF" id="PIRSF005900">
    <property type="entry name" value="Dps"/>
    <property type="match status" value="1"/>
</dbReference>
<evidence type="ECO:0000313" key="5">
    <source>
        <dbReference type="EMBL" id="AMV63266.1"/>
    </source>
</evidence>
<dbReference type="InterPro" id="IPR009078">
    <property type="entry name" value="Ferritin-like_SF"/>
</dbReference>